<protein>
    <recommendedName>
        <fullName evidence="1">CHAT domain-containing protein</fullName>
    </recommendedName>
</protein>
<feature type="domain" description="CHAT" evidence="1">
    <location>
        <begin position="57"/>
        <end position="222"/>
    </location>
</feature>
<gene>
    <name evidence="2" type="ORF">GOMPHAMPRED_001066</name>
</gene>
<reference evidence="2" key="1">
    <citation type="submission" date="2021-03" db="EMBL/GenBank/DDBJ databases">
        <authorList>
            <person name="Tagirdzhanova G."/>
        </authorList>
    </citation>
    <scope>NUCLEOTIDE SEQUENCE</scope>
</reference>
<evidence type="ECO:0000313" key="3">
    <source>
        <dbReference type="Proteomes" id="UP000664169"/>
    </source>
</evidence>
<dbReference type="Pfam" id="PF12770">
    <property type="entry name" value="CHAT"/>
    <property type="match status" value="1"/>
</dbReference>
<proteinExistence type="predicted"/>
<name>A0A8H3IFH4_9LECA</name>
<dbReference type="OrthoDB" id="5301473at2759"/>
<dbReference type="PRINTS" id="PR00364">
    <property type="entry name" value="DISEASERSIST"/>
</dbReference>
<evidence type="ECO:0000313" key="2">
    <source>
        <dbReference type="EMBL" id="CAF9916643.1"/>
    </source>
</evidence>
<evidence type="ECO:0000259" key="1">
    <source>
        <dbReference type="Pfam" id="PF12770"/>
    </source>
</evidence>
<dbReference type="EMBL" id="CAJPDQ010000011">
    <property type="protein sequence ID" value="CAF9916643.1"/>
    <property type="molecule type" value="Genomic_DNA"/>
</dbReference>
<organism evidence="2 3">
    <name type="scientific">Gomphillus americanus</name>
    <dbReference type="NCBI Taxonomy" id="1940652"/>
    <lineage>
        <taxon>Eukaryota</taxon>
        <taxon>Fungi</taxon>
        <taxon>Dikarya</taxon>
        <taxon>Ascomycota</taxon>
        <taxon>Pezizomycotina</taxon>
        <taxon>Lecanoromycetes</taxon>
        <taxon>OSLEUM clade</taxon>
        <taxon>Ostropomycetidae</taxon>
        <taxon>Ostropales</taxon>
        <taxon>Graphidaceae</taxon>
        <taxon>Gomphilloideae</taxon>
        <taxon>Gomphillus</taxon>
    </lineage>
</organism>
<comment type="caution">
    <text evidence="2">The sequence shown here is derived from an EMBL/GenBank/DDBJ whole genome shotgun (WGS) entry which is preliminary data.</text>
</comment>
<dbReference type="InterPro" id="IPR027417">
    <property type="entry name" value="P-loop_NTPase"/>
</dbReference>
<dbReference type="SUPFAM" id="SSF52540">
    <property type="entry name" value="P-loop containing nucleoside triphosphate hydrolases"/>
    <property type="match status" value="1"/>
</dbReference>
<dbReference type="Proteomes" id="UP000664169">
    <property type="component" value="Unassembled WGS sequence"/>
</dbReference>
<accession>A0A8H3IFH4</accession>
<dbReference type="InterPro" id="IPR024983">
    <property type="entry name" value="CHAT_dom"/>
</dbReference>
<sequence length="651" mass="73452">MRTHPSAASGWQLELKAGQGLSKILVLTARLTGNEDIPHRLIARSIQNVALQAKEHRSDVQVDFAHPGTITALVYAPESHDYGYYGVLHLDLHGTVDANGRTILYFIKVDRDLQIQPYPIEVGILTRIFVQHGIRVVVRNACRSAASMGSSSNLASQLAAVGIHAAIGMQYNVLSCSAQLFSRCFIERLLLHTDNIIAALTYARKALTNDSERQTRFGHTIFFAASPDYIRIFHRVGREGDLLYLETRISQLPIPCINIWDEIGIGKTAFVSNLVDWWSESGLICRQYFLGSNRASEIVHTLNGLVNDLEMEIAKLRTECKSKYGLEARCKHRLLIVLDDMEILSWVNSSRWPDLQKALRILIRHSWDIFWILVSRKPIPWWVKSVALSYQLESLSLNQSVSLASGLLQISPVLVGIEKDSTLRSYYEELIEICLGNPLALKTMVAHIKYSSQHKRCDIRSIFYSFFKLEESCLEDQDLFSWTNNYSVRALGKILDQEKILHDTRSLSLSGRNATYMHAGQSLTGNSAGLSDLKTAKLYLILSLGAFYHTMPENIEPSVTTIAVQRCADYYCLKESRLELQTKLLECVENSIKSKIDARNELLHVFINDKQEDVGDKLRDEAVEAHQQVLALLDGDLACWISDCYVSSYGK</sequence>
<keyword evidence="3" id="KW-1185">Reference proteome</keyword>
<dbReference type="AlphaFoldDB" id="A0A8H3IFH4"/>